<gene>
    <name evidence="20" type="ORF">FZD51_20775</name>
</gene>
<keyword evidence="3" id="KW-1003">Cell membrane</keyword>
<reference evidence="20 21" key="1">
    <citation type="submission" date="2019-08" db="EMBL/GenBank/DDBJ databases">
        <title>Bacillus genomes from the desert of Cuatro Cienegas, Coahuila.</title>
        <authorList>
            <person name="Olmedo-Alvarez G."/>
        </authorList>
    </citation>
    <scope>NUCLEOTIDE SEQUENCE [LARGE SCALE GENOMIC DNA]</scope>
    <source>
        <strain evidence="20 21">CH446_14T</strain>
    </source>
</reference>
<keyword evidence="5" id="KW-0808">Transferase</keyword>
<feature type="binding site" evidence="18">
    <location>
        <position position="34"/>
    </location>
    <ligand>
        <name>a divalent metal cation</name>
        <dbReference type="ChEBI" id="CHEBI:60240"/>
    </ligand>
</feature>
<proteinExistence type="inferred from homology"/>
<keyword evidence="18" id="KW-0479">Metal-binding</keyword>
<evidence type="ECO:0000256" key="14">
    <source>
        <dbReference type="ARBA" id="ARBA00023264"/>
    </source>
</evidence>
<feature type="transmembrane region" description="Helical" evidence="19">
    <location>
        <begin position="62"/>
        <end position="81"/>
    </location>
</feature>
<keyword evidence="18" id="KW-0460">Magnesium</keyword>
<dbReference type="GO" id="GO:0008654">
    <property type="term" value="P:phospholipid biosynthetic process"/>
    <property type="evidence" value="ECO:0007669"/>
    <property type="project" value="UniProtKB-KW"/>
</dbReference>
<dbReference type="EMBL" id="VTER01000012">
    <property type="protein sequence ID" value="TYS44311.1"/>
    <property type="molecule type" value="Genomic_DNA"/>
</dbReference>
<evidence type="ECO:0000313" key="20">
    <source>
        <dbReference type="EMBL" id="TYS44311.1"/>
    </source>
</evidence>
<dbReference type="InterPro" id="IPR000829">
    <property type="entry name" value="DAGK"/>
</dbReference>
<dbReference type="PROSITE" id="PS01069">
    <property type="entry name" value="DAGK_PROKAR"/>
    <property type="match status" value="1"/>
</dbReference>
<keyword evidence="9 17" id="KW-0067">ATP-binding</keyword>
<evidence type="ECO:0000256" key="17">
    <source>
        <dbReference type="PIRSR" id="PIRSR600829-3"/>
    </source>
</evidence>
<feature type="binding site" evidence="17">
    <location>
        <position position="82"/>
    </location>
    <ligand>
        <name>ATP</name>
        <dbReference type="ChEBI" id="CHEBI:30616"/>
    </ligand>
</feature>
<dbReference type="PANTHER" id="PTHR34299">
    <property type="entry name" value="DIACYLGLYCEROL KINASE"/>
    <property type="match status" value="1"/>
</dbReference>
<evidence type="ECO:0000256" key="6">
    <source>
        <dbReference type="ARBA" id="ARBA00022692"/>
    </source>
</evidence>
<dbReference type="GO" id="GO:0016301">
    <property type="term" value="F:kinase activity"/>
    <property type="evidence" value="ECO:0007669"/>
    <property type="project" value="UniProtKB-KW"/>
</dbReference>
<feature type="binding site" evidence="18">
    <location>
        <position position="82"/>
    </location>
    <ligand>
        <name>a divalent metal cation</name>
        <dbReference type="ChEBI" id="CHEBI:60240"/>
    </ligand>
</feature>
<dbReference type="GO" id="GO:0005886">
    <property type="term" value="C:plasma membrane"/>
    <property type="evidence" value="ECO:0007669"/>
    <property type="project" value="UniProtKB-SubCell"/>
</dbReference>
<evidence type="ECO:0000256" key="9">
    <source>
        <dbReference type="ARBA" id="ARBA00022840"/>
    </source>
</evidence>
<sequence>MSTGSRDKKPGAVKGLWPVFAAAFAGIGNSLKQERNMRFHALSSAVVIAAGAGFSLSRIEWMFIILAIGGMFALELINTSIERAVDLSTEEWHPLAKQAKDAAAGAVLVFAFASAALGAIIFLPKIWSLFQ</sequence>
<evidence type="ECO:0000256" key="4">
    <source>
        <dbReference type="ARBA" id="ARBA00022516"/>
    </source>
</evidence>
<feature type="active site" description="Proton acceptor" evidence="15">
    <location>
        <position position="75"/>
    </location>
</feature>
<keyword evidence="6 19" id="KW-0812">Transmembrane</keyword>
<evidence type="ECO:0000313" key="21">
    <source>
        <dbReference type="Proteomes" id="UP000322139"/>
    </source>
</evidence>
<evidence type="ECO:0000256" key="10">
    <source>
        <dbReference type="ARBA" id="ARBA00022989"/>
    </source>
</evidence>
<feature type="binding site" evidence="17">
    <location>
        <position position="34"/>
    </location>
    <ligand>
        <name>ATP</name>
        <dbReference type="ChEBI" id="CHEBI:30616"/>
    </ligand>
</feature>
<evidence type="ECO:0000256" key="19">
    <source>
        <dbReference type="SAM" id="Phobius"/>
    </source>
</evidence>
<keyword evidence="4" id="KW-0444">Lipid biosynthesis</keyword>
<comment type="cofactor">
    <cofactor evidence="18">
        <name>Mg(2+)</name>
        <dbReference type="ChEBI" id="CHEBI:18420"/>
    </cofactor>
    <text evidence="18">Mn(2+), Zn(2+), Cd(2+) and Co(2+) support activity to lesser extents.</text>
</comment>
<dbReference type="InterPro" id="IPR036945">
    <property type="entry name" value="DAGK_sf"/>
</dbReference>
<dbReference type="AlphaFoldDB" id="A0A5D4R272"/>
<evidence type="ECO:0000256" key="18">
    <source>
        <dbReference type="PIRSR" id="PIRSR600829-4"/>
    </source>
</evidence>
<evidence type="ECO:0000256" key="5">
    <source>
        <dbReference type="ARBA" id="ARBA00022679"/>
    </source>
</evidence>
<evidence type="ECO:0000256" key="7">
    <source>
        <dbReference type="ARBA" id="ARBA00022741"/>
    </source>
</evidence>
<dbReference type="RefSeq" id="WP_148976506.1">
    <property type="nucleotide sequence ID" value="NZ_JBNIKT010000006.1"/>
</dbReference>
<feature type="binding site" evidence="16">
    <location>
        <position position="75"/>
    </location>
    <ligand>
        <name>substrate</name>
    </ligand>
</feature>
<evidence type="ECO:0000256" key="12">
    <source>
        <dbReference type="ARBA" id="ARBA00023136"/>
    </source>
</evidence>
<feature type="transmembrane region" description="Helical" evidence="19">
    <location>
        <begin position="39"/>
        <end position="56"/>
    </location>
</feature>
<evidence type="ECO:0000256" key="15">
    <source>
        <dbReference type="PIRSR" id="PIRSR600829-1"/>
    </source>
</evidence>
<keyword evidence="12 19" id="KW-0472">Membrane</keyword>
<dbReference type="Proteomes" id="UP000322139">
    <property type="component" value="Unassembled WGS sequence"/>
</dbReference>
<evidence type="ECO:0000256" key="3">
    <source>
        <dbReference type="ARBA" id="ARBA00022475"/>
    </source>
</evidence>
<keyword evidence="13" id="KW-0594">Phospholipid biosynthesis</keyword>
<accession>A0A5D4R272</accession>
<evidence type="ECO:0000256" key="1">
    <source>
        <dbReference type="ARBA" id="ARBA00004651"/>
    </source>
</evidence>
<feature type="binding site" evidence="17">
    <location>
        <begin position="100"/>
        <end position="101"/>
    </location>
    <ligand>
        <name>ATP</name>
        <dbReference type="ChEBI" id="CHEBI:30616"/>
    </ligand>
</feature>
<dbReference type="CDD" id="cd14265">
    <property type="entry name" value="UDPK_IM_like"/>
    <property type="match status" value="1"/>
</dbReference>
<keyword evidence="11" id="KW-0443">Lipid metabolism</keyword>
<organism evidence="20 21">
    <name type="scientific">Bacillus infantis</name>
    <dbReference type="NCBI Taxonomy" id="324767"/>
    <lineage>
        <taxon>Bacteria</taxon>
        <taxon>Bacillati</taxon>
        <taxon>Bacillota</taxon>
        <taxon>Bacilli</taxon>
        <taxon>Bacillales</taxon>
        <taxon>Bacillaceae</taxon>
        <taxon>Bacillus</taxon>
    </lineage>
</organism>
<dbReference type="Gene3D" id="1.10.287.3610">
    <property type="match status" value="1"/>
</dbReference>
<evidence type="ECO:0000256" key="16">
    <source>
        <dbReference type="PIRSR" id="PIRSR600829-2"/>
    </source>
</evidence>
<comment type="caution">
    <text evidence="20">The sequence shown here is derived from an EMBL/GenBank/DDBJ whole genome shotgun (WGS) entry which is preliminary data.</text>
</comment>
<feature type="binding site" evidence="17">
    <location>
        <begin position="91"/>
        <end position="93"/>
    </location>
    <ligand>
        <name>ATP</name>
        <dbReference type="ChEBI" id="CHEBI:30616"/>
    </ligand>
</feature>
<evidence type="ECO:0000256" key="8">
    <source>
        <dbReference type="ARBA" id="ARBA00022777"/>
    </source>
</evidence>
<name>A0A5D4R272_9BACI</name>
<comment type="subcellular location">
    <subcellularLocation>
        <location evidence="1">Cell membrane</location>
        <topology evidence="1">Multi-pass membrane protein</topology>
    </subcellularLocation>
</comment>
<keyword evidence="14" id="KW-1208">Phospholipid metabolism</keyword>
<evidence type="ECO:0000256" key="13">
    <source>
        <dbReference type="ARBA" id="ARBA00023209"/>
    </source>
</evidence>
<keyword evidence="10 19" id="KW-1133">Transmembrane helix</keyword>
<dbReference type="GO" id="GO:0005524">
    <property type="term" value="F:ATP binding"/>
    <property type="evidence" value="ECO:0007669"/>
    <property type="project" value="UniProtKB-KW"/>
</dbReference>
<protein>
    <submittedName>
        <fullName evidence="20">Diacylglycerol kinase family protein</fullName>
    </submittedName>
</protein>
<dbReference type="Pfam" id="PF01219">
    <property type="entry name" value="DAGK_prokar"/>
    <property type="match status" value="1"/>
</dbReference>
<comment type="similarity">
    <text evidence="2">Belongs to the bacterial diacylglycerol kinase family.</text>
</comment>
<feature type="transmembrane region" description="Helical" evidence="19">
    <location>
        <begin position="102"/>
        <end position="123"/>
    </location>
</feature>
<evidence type="ECO:0000256" key="11">
    <source>
        <dbReference type="ARBA" id="ARBA00023098"/>
    </source>
</evidence>
<keyword evidence="8 20" id="KW-0418">Kinase</keyword>
<evidence type="ECO:0000256" key="2">
    <source>
        <dbReference type="ARBA" id="ARBA00005967"/>
    </source>
</evidence>
<dbReference type="GO" id="GO:0046872">
    <property type="term" value="F:metal ion binding"/>
    <property type="evidence" value="ECO:0007669"/>
    <property type="project" value="UniProtKB-KW"/>
</dbReference>
<dbReference type="InterPro" id="IPR033717">
    <property type="entry name" value="UDPK"/>
</dbReference>
<dbReference type="PANTHER" id="PTHR34299:SF1">
    <property type="entry name" value="DIACYLGLYCEROL KINASE"/>
    <property type="match status" value="1"/>
</dbReference>
<keyword evidence="7 17" id="KW-0547">Nucleotide-binding</keyword>